<protein>
    <submittedName>
        <fullName evidence="1">Uncharacterized protein</fullName>
    </submittedName>
</protein>
<dbReference type="EMBL" id="MT774376">
    <property type="protein sequence ID" value="QOR58114.1"/>
    <property type="molecule type" value="Genomic_DNA"/>
</dbReference>
<dbReference type="RefSeq" id="YP_010110272.1">
    <property type="nucleotide sequence ID" value="NC_055869.1"/>
</dbReference>
<name>A0A7M1RVG2_9CAUD</name>
<proteinExistence type="predicted"/>
<reference evidence="1 2" key="1">
    <citation type="submission" date="2020-07" db="EMBL/GenBank/DDBJ databases">
        <title>Taxonomic proposal: Crassvirales, a new order of highly abundant and diverse bacterial viruses.</title>
        <authorList>
            <person name="Shkoporov A.N."/>
            <person name="Stockdale S.R."/>
            <person name="Guerin E."/>
            <person name="Ross R.P."/>
            <person name="Hill C."/>
        </authorList>
    </citation>
    <scope>NUCLEOTIDE SEQUENCE [LARGE SCALE GENOMIC DNA]</scope>
</reference>
<dbReference type="KEGG" id="vg:65128569"/>
<keyword evidence="2" id="KW-1185">Reference proteome</keyword>
<dbReference type="GeneID" id="65128569"/>
<organism evidence="1 2">
    <name type="scientific">uncultured phage cr55_1</name>
    <dbReference type="NCBI Taxonomy" id="2772060"/>
    <lineage>
        <taxon>Viruses</taxon>
        <taxon>Duplodnaviria</taxon>
        <taxon>Heunggongvirae</taxon>
        <taxon>Uroviricota</taxon>
        <taxon>Caudoviricetes</taxon>
        <taxon>Crassvirales</taxon>
        <taxon>Suoliviridae</taxon>
        <taxon>Boorivirinae</taxon>
        <taxon>Culoivirus</taxon>
        <taxon>Culoivirus intestinalis</taxon>
    </lineage>
</organism>
<evidence type="ECO:0000313" key="1">
    <source>
        <dbReference type="EMBL" id="QOR58114.1"/>
    </source>
</evidence>
<accession>A0A7M1RVG2</accession>
<sequence length="80" mass="9080">MKADPRSLIYQLVGEKVTVLSINKTGTIGKVEISKDSKYVTFVLHITKQTELSYKTINEVCRVNLSLVTLFKDIRLHSLI</sequence>
<evidence type="ECO:0000313" key="2">
    <source>
        <dbReference type="Proteomes" id="UP000594086"/>
    </source>
</evidence>
<dbReference type="Proteomes" id="UP000594086">
    <property type="component" value="Segment"/>
</dbReference>